<dbReference type="PANTHER" id="PTHR10828">
    <property type="entry name" value="M-PHASE INDUCER PHOSPHATASE DUAL SPECIFICITY PHOSPHATASE CDC25"/>
    <property type="match status" value="1"/>
</dbReference>
<keyword evidence="6" id="KW-0131">Cell cycle</keyword>
<dbReference type="Pfam" id="PF00581">
    <property type="entry name" value="Rhodanese"/>
    <property type="match status" value="1"/>
</dbReference>
<evidence type="ECO:0000256" key="6">
    <source>
        <dbReference type="ARBA" id="ARBA00023306"/>
    </source>
</evidence>
<dbReference type="GO" id="GO:0004725">
    <property type="term" value="F:protein tyrosine phosphatase activity"/>
    <property type="evidence" value="ECO:0007669"/>
    <property type="project" value="UniProtKB-EC"/>
</dbReference>
<dbReference type="GO" id="GO:0010971">
    <property type="term" value="P:positive regulation of G2/M transition of mitotic cell cycle"/>
    <property type="evidence" value="ECO:0007669"/>
    <property type="project" value="TreeGrafter"/>
</dbReference>
<feature type="compositionally biased region" description="Acidic residues" evidence="7">
    <location>
        <begin position="123"/>
        <end position="137"/>
    </location>
</feature>
<dbReference type="PROSITE" id="PS50206">
    <property type="entry name" value="RHODANESE_3"/>
    <property type="match status" value="1"/>
</dbReference>
<dbReference type="InterPro" id="IPR036873">
    <property type="entry name" value="Rhodanese-like_dom_sf"/>
</dbReference>
<dbReference type="GO" id="GO:0110032">
    <property type="term" value="P:positive regulation of G2/MI transition of meiotic cell cycle"/>
    <property type="evidence" value="ECO:0007669"/>
    <property type="project" value="TreeGrafter"/>
</dbReference>
<dbReference type="InterPro" id="IPR000751">
    <property type="entry name" value="MPI_Phosphatase"/>
</dbReference>
<dbReference type="SUPFAM" id="SSF52821">
    <property type="entry name" value="Rhodanese/Cell cycle control phosphatase"/>
    <property type="match status" value="1"/>
</dbReference>
<evidence type="ECO:0000256" key="2">
    <source>
        <dbReference type="ARBA" id="ARBA00013064"/>
    </source>
</evidence>
<gene>
    <name evidence="9" type="ORF">BS47DRAFT_1489782</name>
</gene>
<feature type="region of interest" description="Disordered" evidence="7">
    <location>
        <begin position="353"/>
        <end position="378"/>
    </location>
</feature>
<dbReference type="GO" id="GO:0051301">
    <property type="term" value="P:cell division"/>
    <property type="evidence" value="ECO:0007669"/>
    <property type="project" value="UniProtKB-KW"/>
</dbReference>
<evidence type="ECO:0000256" key="7">
    <source>
        <dbReference type="SAM" id="MobiDB-lite"/>
    </source>
</evidence>
<evidence type="ECO:0000256" key="5">
    <source>
        <dbReference type="ARBA" id="ARBA00022912"/>
    </source>
</evidence>
<dbReference type="InterPro" id="IPR001763">
    <property type="entry name" value="Rhodanese-like_dom"/>
</dbReference>
<dbReference type="PANTHER" id="PTHR10828:SF17">
    <property type="entry name" value="PROTEIN-TYROSINE-PHOSPHATASE"/>
    <property type="match status" value="1"/>
</dbReference>
<evidence type="ECO:0000256" key="3">
    <source>
        <dbReference type="ARBA" id="ARBA00022618"/>
    </source>
</evidence>
<dbReference type="EC" id="3.1.3.48" evidence="2"/>
<accession>A0A9P6AGY5</accession>
<keyword evidence="5" id="KW-0904">Protein phosphatase</keyword>
<keyword evidence="10" id="KW-1185">Reference proteome</keyword>
<evidence type="ECO:0000313" key="9">
    <source>
        <dbReference type="EMBL" id="KAF9505593.1"/>
    </source>
</evidence>
<evidence type="ECO:0000256" key="4">
    <source>
        <dbReference type="ARBA" id="ARBA00022801"/>
    </source>
</evidence>
<dbReference type="AlphaFoldDB" id="A0A9P6AGY5"/>
<proteinExistence type="inferred from homology"/>
<organism evidence="9 10">
    <name type="scientific">Hydnum rufescens UP504</name>
    <dbReference type="NCBI Taxonomy" id="1448309"/>
    <lineage>
        <taxon>Eukaryota</taxon>
        <taxon>Fungi</taxon>
        <taxon>Dikarya</taxon>
        <taxon>Basidiomycota</taxon>
        <taxon>Agaricomycotina</taxon>
        <taxon>Agaricomycetes</taxon>
        <taxon>Cantharellales</taxon>
        <taxon>Hydnaceae</taxon>
        <taxon>Hydnum</taxon>
    </lineage>
</organism>
<comment type="similarity">
    <text evidence="1">Belongs to the MPI phosphatase family.</text>
</comment>
<dbReference type="Gene3D" id="3.40.250.10">
    <property type="entry name" value="Rhodanese-like domain"/>
    <property type="match status" value="1"/>
</dbReference>
<feature type="compositionally biased region" description="Polar residues" evidence="7">
    <location>
        <begin position="410"/>
        <end position="426"/>
    </location>
</feature>
<evidence type="ECO:0000313" key="10">
    <source>
        <dbReference type="Proteomes" id="UP000886523"/>
    </source>
</evidence>
<keyword evidence="3" id="KW-0132">Cell division</keyword>
<dbReference type="GO" id="GO:0005737">
    <property type="term" value="C:cytoplasm"/>
    <property type="evidence" value="ECO:0007669"/>
    <property type="project" value="TreeGrafter"/>
</dbReference>
<sequence>MLVPQHSLMGRCRLLRLRTSELNRGPLNERSLLGRKAWSLNSEDSSCNQPLLPAIADYSAASSETKSASTSSSGGPTSCSCGSFSIGHRAILIPVPKPLTSAPPTRRAFSGVMSRPSPISAGPDDDDDDERSSDFEVDTNSPAHTAQAARRENIGRLGNFTRPNSRIDPTKLDGKILPCHKVQEDGLMCITSDTLHDLVDGVYDALIENYMIIDCRFEYEHNGGHIPGSVNLNTNDAIEEHLLSSDKPMASRSGDDMRKTILIFHEFRVTRTPTLSVPFPPSIDVLIDSMELASITQRFTSWKADILSTTVVTLNTASPNWYVRMDDPAYQRAGATDLNDFRRWNRARSFTYGEQRTGSSVTSQEAPTEGIRPVSTDTGAKGKVGLSFAAAKAAFGRRGGERASNGVSGGSSTLQEDGDSSCANETDVSDSPCPPWNRTSLTIMGVTRCHETEGNATCDDHCPQQHQTLTICSRCLPFFTILSLREEPSNHRSEMRGPTLLGREQQGADIPHCFPMPCIPITFSYSSLTLSGLTSRFTPGLPLAFPIDDWHMLSKSVMRMPKLLNASSGPLAPVFSATLGHSSYLDSDRLVSLVFVDICQVFG</sequence>
<dbReference type="OrthoDB" id="26523at2759"/>
<protein>
    <recommendedName>
        <fullName evidence="2">protein-tyrosine-phosphatase</fullName>
        <ecNumber evidence="2">3.1.3.48</ecNumber>
    </recommendedName>
</protein>
<reference evidence="9" key="1">
    <citation type="journal article" date="2020" name="Nat. Commun.">
        <title>Large-scale genome sequencing of mycorrhizal fungi provides insights into the early evolution of symbiotic traits.</title>
        <authorList>
            <person name="Miyauchi S."/>
            <person name="Kiss E."/>
            <person name="Kuo A."/>
            <person name="Drula E."/>
            <person name="Kohler A."/>
            <person name="Sanchez-Garcia M."/>
            <person name="Morin E."/>
            <person name="Andreopoulos B."/>
            <person name="Barry K.W."/>
            <person name="Bonito G."/>
            <person name="Buee M."/>
            <person name="Carver A."/>
            <person name="Chen C."/>
            <person name="Cichocki N."/>
            <person name="Clum A."/>
            <person name="Culley D."/>
            <person name="Crous P.W."/>
            <person name="Fauchery L."/>
            <person name="Girlanda M."/>
            <person name="Hayes R.D."/>
            <person name="Keri Z."/>
            <person name="LaButti K."/>
            <person name="Lipzen A."/>
            <person name="Lombard V."/>
            <person name="Magnuson J."/>
            <person name="Maillard F."/>
            <person name="Murat C."/>
            <person name="Nolan M."/>
            <person name="Ohm R.A."/>
            <person name="Pangilinan J."/>
            <person name="Pereira M.F."/>
            <person name="Perotto S."/>
            <person name="Peter M."/>
            <person name="Pfister S."/>
            <person name="Riley R."/>
            <person name="Sitrit Y."/>
            <person name="Stielow J.B."/>
            <person name="Szollosi G."/>
            <person name="Zifcakova L."/>
            <person name="Stursova M."/>
            <person name="Spatafora J.W."/>
            <person name="Tedersoo L."/>
            <person name="Vaario L.M."/>
            <person name="Yamada A."/>
            <person name="Yan M."/>
            <person name="Wang P."/>
            <person name="Xu J."/>
            <person name="Bruns T."/>
            <person name="Baldrian P."/>
            <person name="Vilgalys R."/>
            <person name="Dunand C."/>
            <person name="Henrissat B."/>
            <person name="Grigoriev I.V."/>
            <person name="Hibbett D."/>
            <person name="Nagy L.G."/>
            <person name="Martin F.M."/>
        </authorList>
    </citation>
    <scope>NUCLEOTIDE SEQUENCE</scope>
    <source>
        <strain evidence="9">UP504</strain>
    </source>
</reference>
<evidence type="ECO:0000259" key="8">
    <source>
        <dbReference type="PROSITE" id="PS50206"/>
    </source>
</evidence>
<dbReference type="GO" id="GO:0005634">
    <property type="term" value="C:nucleus"/>
    <property type="evidence" value="ECO:0007669"/>
    <property type="project" value="TreeGrafter"/>
</dbReference>
<dbReference type="PRINTS" id="PR00716">
    <property type="entry name" value="MPIPHPHTASE"/>
</dbReference>
<dbReference type="EMBL" id="MU129145">
    <property type="protein sequence ID" value="KAF9505593.1"/>
    <property type="molecule type" value="Genomic_DNA"/>
</dbReference>
<feature type="region of interest" description="Disordered" evidence="7">
    <location>
        <begin position="398"/>
        <end position="436"/>
    </location>
</feature>
<feature type="domain" description="Rhodanese" evidence="8">
    <location>
        <begin position="206"/>
        <end position="248"/>
    </location>
</feature>
<keyword evidence="4" id="KW-0378">Hydrolase</keyword>
<dbReference type="GO" id="GO:0000086">
    <property type="term" value="P:G2/M transition of mitotic cell cycle"/>
    <property type="evidence" value="ECO:0007669"/>
    <property type="project" value="TreeGrafter"/>
</dbReference>
<evidence type="ECO:0000256" key="1">
    <source>
        <dbReference type="ARBA" id="ARBA00011065"/>
    </source>
</evidence>
<name>A0A9P6AGY5_9AGAM</name>
<feature type="compositionally biased region" description="Polar residues" evidence="7">
    <location>
        <begin position="353"/>
        <end position="366"/>
    </location>
</feature>
<feature type="region of interest" description="Disordered" evidence="7">
    <location>
        <begin position="95"/>
        <end position="146"/>
    </location>
</feature>
<comment type="caution">
    <text evidence="9">The sequence shown here is derived from an EMBL/GenBank/DDBJ whole genome shotgun (WGS) entry which is preliminary data.</text>
</comment>
<dbReference type="Proteomes" id="UP000886523">
    <property type="component" value="Unassembled WGS sequence"/>
</dbReference>